<dbReference type="AlphaFoldDB" id="A0A6A7AC54"/>
<gene>
    <name evidence="1" type="ORF">CC86DRAFT_161636</name>
</gene>
<reference evidence="1" key="1">
    <citation type="journal article" date="2020" name="Stud. Mycol.">
        <title>101 Dothideomycetes genomes: a test case for predicting lifestyles and emergence of pathogens.</title>
        <authorList>
            <person name="Haridas S."/>
            <person name="Albert R."/>
            <person name="Binder M."/>
            <person name="Bloem J."/>
            <person name="Labutti K."/>
            <person name="Salamov A."/>
            <person name="Andreopoulos B."/>
            <person name="Baker S."/>
            <person name="Barry K."/>
            <person name="Bills G."/>
            <person name="Bluhm B."/>
            <person name="Cannon C."/>
            <person name="Castanera R."/>
            <person name="Culley D."/>
            <person name="Daum C."/>
            <person name="Ezra D."/>
            <person name="Gonzalez J."/>
            <person name="Henrissat B."/>
            <person name="Kuo A."/>
            <person name="Liang C."/>
            <person name="Lipzen A."/>
            <person name="Lutzoni F."/>
            <person name="Magnuson J."/>
            <person name="Mondo S."/>
            <person name="Nolan M."/>
            <person name="Ohm R."/>
            <person name="Pangilinan J."/>
            <person name="Park H.-J."/>
            <person name="Ramirez L."/>
            <person name="Alfaro M."/>
            <person name="Sun H."/>
            <person name="Tritt A."/>
            <person name="Yoshinaga Y."/>
            <person name="Zwiers L.-H."/>
            <person name="Turgeon B."/>
            <person name="Goodwin S."/>
            <person name="Spatafora J."/>
            <person name="Crous P."/>
            <person name="Grigoriev I."/>
        </authorList>
    </citation>
    <scope>NUCLEOTIDE SEQUENCE</scope>
    <source>
        <strain evidence="1">CBS 113818</strain>
    </source>
</reference>
<dbReference type="Proteomes" id="UP000799424">
    <property type="component" value="Unassembled WGS sequence"/>
</dbReference>
<accession>A0A6A7AC54</accession>
<dbReference type="EMBL" id="MU006219">
    <property type="protein sequence ID" value="KAF2830444.1"/>
    <property type="molecule type" value="Genomic_DNA"/>
</dbReference>
<evidence type="ECO:0000313" key="1">
    <source>
        <dbReference type="EMBL" id="KAF2830444.1"/>
    </source>
</evidence>
<keyword evidence="2" id="KW-1185">Reference proteome</keyword>
<evidence type="ECO:0000313" key="2">
    <source>
        <dbReference type="Proteomes" id="UP000799424"/>
    </source>
</evidence>
<organism evidence="1 2">
    <name type="scientific">Ophiobolus disseminans</name>
    <dbReference type="NCBI Taxonomy" id="1469910"/>
    <lineage>
        <taxon>Eukaryota</taxon>
        <taxon>Fungi</taxon>
        <taxon>Dikarya</taxon>
        <taxon>Ascomycota</taxon>
        <taxon>Pezizomycotina</taxon>
        <taxon>Dothideomycetes</taxon>
        <taxon>Pleosporomycetidae</taxon>
        <taxon>Pleosporales</taxon>
        <taxon>Pleosporineae</taxon>
        <taxon>Phaeosphaeriaceae</taxon>
        <taxon>Ophiobolus</taxon>
    </lineage>
</organism>
<proteinExistence type="predicted"/>
<protein>
    <recommendedName>
        <fullName evidence="3">F-box domain-containing protein</fullName>
    </recommendedName>
</protein>
<evidence type="ECO:0008006" key="3">
    <source>
        <dbReference type="Google" id="ProtNLM"/>
    </source>
</evidence>
<name>A0A6A7AC54_9PLEO</name>
<sequence length="361" mass="40803">MAETVAPAEIPSNLVLRKMRNNNDSKKKKSLAVRLRSRFGKLTGFRDDQSIEEQGKKNVSSAATSIATVSRPEGKDVPLYIDTEKEDYPTKSNTTANSRYTQNVAVSPPIIREENVSSKNIDKPTTCHKCGRHELLPRNNTNTPSKYPSYTCPTCRPTLLSLPLELLQLIPSHLDNASTWLLRLSCTYLYTSLATTPNPRHDQDSMIFMLQLRTLIPACLEYCPECNIYHAWNATIWYWWDDEKRCRRYAMADGVPSFRGGILGKGFYVCETCNSRQEYEHCALCTRCYDCSAASYGAGAKELERGYVGVFYCRLCSVRKIRCCGRPILARKACHGCGRCEGCTECRFRDAQTLCGLCRGR</sequence>